<feature type="region of interest" description="Disordered" evidence="1">
    <location>
        <begin position="126"/>
        <end position="149"/>
    </location>
</feature>
<accession>A0A5D4NVW3</accession>
<organism evidence="2 3">
    <name type="scientific">Rossellomorea vietnamensis</name>
    <dbReference type="NCBI Taxonomy" id="218284"/>
    <lineage>
        <taxon>Bacteria</taxon>
        <taxon>Bacillati</taxon>
        <taxon>Bacillota</taxon>
        <taxon>Bacilli</taxon>
        <taxon>Bacillales</taxon>
        <taxon>Bacillaceae</taxon>
        <taxon>Rossellomorea</taxon>
    </lineage>
</organism>
<dbReference type="EMBL" id="VTEI01000002">
    <property type="protein sequence ID" value="TYS18483.1"/>
    <property type="molecule type" value="Genomic_DNA"/>
</dbReference>
<evidence type="ECO:0000256" key="1">
    <source>
        <dbReference type="SAM" id="MobiDB-lite"/>
    </source>
</evidence>
<comment type="caution">
    <text evidence="2">The sequence shown here is derived from an EMBL/GenBank/DDBJ whole genome shotgun (WGS) entry which is preliminary data.</text>
</comment>
<dbReference type="OrthoDB" id="2990703at2"/>
<gene>
    <name evidence="2" type="ORF">FZC78_02790</name>
</gene>
<dbReference type="Proteomes" id="UP000322267">
    <property type="component" value="Unassembled WGS sequence"/>
</dbReference>
<sequence length="172" mass="19829">MYFPTLNILKNYHQIDNFVISKLDSWLGTRRQAVRKFLTPLQFSIDTDIDEEYSISLFAICTDPKIKVLQEKYIVECPHDNTILGVYTSAHEVPHRILCNECNQYIDVSLNNLVIWFELIQSPQLPQQNGKKDISRGNDIRGKAGGLRPARIKKTPTARRLLDGLDERIRSS</sequence>
<reference evidence="2 3" key="1">
    <citation type="submission" date="2019-08" db="EMBL/GenBank/DDBJ databases">
        <title>Bacillus genomes from the desert of Cuatro Cienegas, Coahuila.</title>
        <authorList>
            <person name="Olmedo-Alvarez G."/>
        </authorList>
    </citation>
    <scope>NUCLEOTIDE SEQUENCE [LARGE SCALE GENOMIC DNA]</scope>
    <source>
        <strain evidence="2 3">CH34_1T</strain>
    </source>
</reference>
<protein>
    <submittedName>
        <fullName evidence="2">Uncharacterized protein</fullName>
    </submittedName>
</protein>
<name>A0A5D4NVW3_9BACI</name>
<proteinExistence type="predicted"/>
<dbReference type="RefSeq" id="WP_148938161.1">
    <property type="nucleotide sequence ID" value="NZ_VTEI01000002.1"/>
</dbReference>
<feature type="compositionally biased region" description="Basic and acidic residues" evidence="1">
    <location>
        <begin position="130"/>
        <end position="142"/>
    </location>
</feature>
<evidence type="ECO:0000313" key="3">
    <source>
        <dbReference type="Proteomes" id="UP000322267"/>
    </source>
</evidence>
<evidence type="ECO:0000313" key="2">
    <source>
        <dbReference type="EMBL" id="TYS18483.1"/>
    </source>
</evidence>
<dbReference type="AlphaFoldDB" id="A0A5D4NVW3"/>